<organism evidence="4 5">
    <name type="scientific">Syntrophus aciditrophicus (strain SB)</name>
    <dbReference type="NCBI Taxonomy" id="56780"/>
    <lineage>
        <taxon>Bacteria</taxon>
        <taxon>Pseudomonadati</taxon>
        <taxon>Thermodesulfobacteriota</taxon>
        <taxon>Syntrophia</taxon>
        <taxon>Syntrophales</taxon>
        <taxon>Syntrophaceae</taxon>
        <taxon>Syntrophus</taxon>
    </lineage>
</organism>
<feature type="domain" description="Metallo-beta-lactamase" evidence="2">
    <location>
        <begin position="19"/>
        <end position="254"/>
    </location>
</feature>
<dbReference type="HOGENOM" id="CLU_009673_5_2_7"/>
<evidence type="ECO:0000256" key="1">
    <source>
        <dbReference type="ARBA" id="ARBA00022801"/>
    </source>
</evidence>
<dbReference type="InterPro" id="IPR036866">
    <property type="entry name" value="RibonucZ/Hydroxyglut_hydro"/>
</dbReference>
<dbReference type="InterPro" id="IPR011108">
    <property type="entry name" value="RMMBL"/>
</dbReference>
<dbReference type="SUPFAM" id="SSF56281">
    <property type="entry name" value="Metallo-hydrolase/oxidoreductase"/>
    <property type="match status" value="1"/>
</dbReference>
<dbReference type="AlphaFoldDB" id="Q2LYC2"/>
<keyword evidence="1" id="KW-0378">Hydrolase</keyword>
<name>Q2LYC2_SYNAS</name>
<evidence type="ECO:0000259" key="3">
    <source>
        <dbReference type="SMART" id="SM01027"/>
    </source>
</evidence>
<dbReference type="GO" id="GO:0016787">
    <property type="term" value="F:hydrolase activity"/>
    <property type="evidence" value="ECO:0007669"/>
    <property type="project" value="UniProtKB-KW"/>
</dbReference>
<dbReference type="EMBL" id="CP000252">
    <property type="protein sequence ID" value="ABC75953.1"/>
    <property type="molecule type" value="Genomic_DNA"/>
</dbReference>
<dbReference type="InterPro" id="IPR022712">
    <property type="entry name" value="Beta_Casp"/>
</dbReference>
<dbReference type="SMART" id="SM00849">
    <property type="entry name" value="Lactamase_B"/>
    <property type="match status" value="1"/>
</dbReference>
<sequence length="541" mass="62074">MQRFIIMKIKFLGAARTVTGSCYILETQGHRFAIDCGMHQGNEEIEKRNWNVELYEPEKIEFFLITHAHIDHTGLLPRLVQKGFRGPIYATQPTVDLLRILLLDSAHIQEMEAQWKSRKRLRFGEKRVGPLYTQRDAEAVFPMLKSVSYDKPFEPFPGLKVNFMDAGHILGSSFLELWLKENGVPAKLVFSGDIGRPAQLLMDDPGIIAEADYLFLESTYGNRNHKNEQDSLNELAEAIAYSYECRQKMVIPAFAVERTQEMMYCLYLLSKKGQLPKDMPIYLDSPLAIQATEIFRRHATFLDDETQALILKGENPLRLPQLRCTQTTEESIAINQTEGPAIIISASGMANAGRIRHHLRHNLWREGASIVFVGFQAEGTTGRKIIDGAKRVRILNENVAVKARIFTIGGFSAHAGQSQLLEWLSHFKNHGLEVFLVHGEYSAQQVLADRIRERFGYKVIIPEYLEETFLKIGEEIKRVEFPEKAAPKIDWAYLIGDLEARMEQLRQRQPQLESKSWVQQTEFRDRILELNRDLMETISEI</sequence>
<reference evidence="4 5" key="1">
    <citation type="journal article" date="2007" name="Proc. Natl. Acad. Sci. U.S.A.">
        <title>The genome of Syntrophus aciditrophicus: life at the thermodynamic limit of microbial growth.</title>
        <authorList>
            <person name="McInerney M.J."/>
            <person name="Rohlin L."/>
            <person name="Mouttaki H."/>
            <person name="Kim U."/>
            <person name="Krupp R.S."/>
            <person name="Rios-Hernandez L."/>
            <person name="Sieber J."/>
            <person name="Struchtemeyer C.G."/>
            <person name="Bhattacharyya A."/>
            <person name="Campbell J.W."/>
            <person name="Gunsalus R.P."/>
        </authorList>
    </citation>
    <scope>NUCLEOTIDE SEQUENCE [LARGE SCALE GENOMIC DNA]</scope>
    <source>
        <strain evidence="4 5">SB</strain>
    </source>
</reference>
<dbReference type="GO" id="GO:0004521">
    <property type="term" value="F:RNA endonuclease activity"/>
    <property type="evidence" value="ECO:0007669"/>
    <property type="project" value="TreeGrafter"/>
</dbReference>
<feature type="domain" description="Beta-Casp" evidence="3">
    <location>
        <begin position="259"/>
        <end position="385"/>
    </location>
</feature>
<dbReference type="STRING" id="56780.SYN_00166"/>
<dbReference type="PANTHER" id="PTHR11203">
    <property type="entry name" value="CLEAVAGE AND POLYADENYLATION SPECIFICITY FACTOR FAMILY MEMBER"/>
    <property type="match status" value="1"/>
</dbReference>
<evidence type="ECO:0000313" key="4">
    <source>
        <dbReference type="EMBL" id="ABC75953.1"/>
    </source>
</evidence>
<dbReference type="Pfam" id="PF16661">
    <property type="entry name" value="Lactamase_B_6"/>
    <property type="match status" value="1"/>
</dbReference>
<dbReference type="Pfam" id="PF10996">
    <property type="entry name" value="Beta-Casp"/>
    <property type="match status" value="1"/>
</dbReference>
<dbReference type="PANTHER" id="PTHR11203:SF37">
    <property type="entry name" value="INTEGRATOR COMPLEX SUBUNIT 11"/>
    <property type="match status" value="1"/>
</dbReference>
<evidence type="ECO:0000313" key="5">
    <source>
        <dbReference type="Proteomes" id="UP000001933"/>
    </source>
</evidence>
<evidence type="ECO:0000259" key="2">
    <source>
        <dbReference type="SMART" id="SM00849"/>
    </source>
</evidence>
<proteinExistence type="predicted"/>
<dbReference type="Pfam" id="PF07521">
    <property type="entry name" value="RMMBL"/>
    <property type="match status" value="1"/>
</dbReference>
<dbReference type="KEGG" id="sat:SYN_00166"/>
<keyword evidence="5" id="KW-1185">Reference proteome</keyword>
<dbReference type="Proteomes" id="UP000001933">
    <property type="component" value="Chromosome"/>
</dbReference>
<dbReference type="Gene3D" id="3.60.15.10">
    <property type="entry name" value="Ribonuclease Z/Hydroxyacylglutathione hydrolase-like"/>
    <property type="match status" value="1"/>
</dbReference>
<dbReference type="InterPro" id="IPR050698">
    <property type="entry name" value="MBL"/>
</dbReference>
<dbReference type="InParanoid" id="Q2LYC2"/>
<dbReference type="SMART" id="SM01027">
    <property type="entry name" value="Beta-Casp"/>
    <property type="match status" value="1"/>
</dbReference>
<accession>Q2LYC2</accession>
<protein>
    <submittedName>
        <fullName evidence="4">Metallo-beta-lactamase protein</fullName>
    </submittedName>
</protein>
<dbReference type="Gene3D" id="3.40.50.10890">
    <property type="match status" value="1"/>
</dbReference>
<dbReference type="eggNOG" id="COG1236">
    <property type="taxonomic scope" value="Bacteria"/>
</dbReference>
<dbReference type="CDD" id="cd16295">
    <property type="entry name" value="TTHA0252-CPSF-like_MBL-fold"/>
    <property type="match status" value="1"/>
</dbReference>
<dbReference type="InterPro" id="IPR001279">
    <property type="entry name" value="Metallo-B-lactamas"/>
</dbReference>
<gene>
    <name evidence="4" type="ORF">SYN_00166</name>
</gene>